<proteinExistence type="predicted"/>
<keyword evidence="2" id="KW-0732">Signal</keyword>
<dbReference type="AlphaFoldDB" id="A0A9X3YKQ7"/>
<evidence type="ECO:0000313" key="4">
    <source>
        <dbReference type="Proteomes" id="UP001139971"/>
    </source>
</evidence>
<evidence type="ECO:0000313" key="3">
    <source>
        <dbReference type="EMBL" id="MDC8014062.1"/>
    </source>
</evidence>
<feature type="chain" id="PRO_5040990945" description="DUF4412 domain-containing protein" evidence="2">
    <location>
        <begin position="21"/>
        <end position="289"/>
    </location>
</feature>
<reference evidence="3" key="1">
    <citation type="submission" date="2023-02" db="EMBL/GenBank/DDBJ databases">
        <title>Tahibacter soli sp. nov. isolated from soil.</title>
        <authorList>
            <person name="Baek J.H."/>
            <person name="Lee J.K."/>
            <person name="Choi D.G."/>
            <person name="Jeon C.O."/>
        </authorList>
    </citation>
    <scope>NUCLEOTIDE SEQUENCE</scope>
    <source>
        <strain evidence="3">BL</strain>
    </source>
</reference>
<gene>
    <name evidence="3" type="ORF">OD750_016075</name>
</gene>
<evidence type="ECO:0000256" key="1">
    <source>
        <dbReference type="SAM" id="MobiDB-lite"/>
    </source>
</evidence>
<comment type="caution">
    <text evidence="3">The sequence shown here is derived from an EMBL/GenBank/DDBJ whole genome shotgun (WGS) entry which is preliminary data.</text>
</comment>
<sequence>MNRTIRWLLPALAAAMPALAADNGGECRRGDQVLNLTDGYAYRAPDEYADGRMMVHVVLSSVALDRGKLAGAKEIEDAIREQVWDKDGGQVALTIDGNDVTSVNAFLPPGTSTSRSGTAFGELKLARSDDRGVAGTFRYPPAGDGDLGCDVRFDIAYATAADAKAATAARTGKPLPAGGGDAGKVFQANLAAMRKGDIPGLLATLNAEQAGKLRQDQNKPDFKAMLGMMQAFAPKSLKVTGGRDLGDRAELDLEGQDQDGSATSGTATMVKEGGAWKVERTSLKSKMGG</sequence>
<name>A0A9X3YKQ7_9GAMM</name>
<dbReference type="RefSeq" id="WP_263541704.1">
    <property type="nucleotide sequence ID" value="NZ_JAOVZO020000018.1"/>
</dbReference>
<evidence type="ECO:0000256" key="2">
    <source>
        <dbReference type="SAM" id="SignalP"/>
    </source>
</evidence>
<dbReference type="Proteomes" id="UP001139971">
    <property type="component" value="Unassembled WGS sequence"/>
</dbReference>
<organism evidence="3 4">
    <name type="scientific">Tahibacter soli</name>
    <dbReference type="NCBI Taxonomy" id="2983605"/>
    <lineage>
        <taxon>Bacteria</taxon>
        <taxon>Pseudomonadati</taxon>
        <taxon>Pseudomonadota</taxon>
        <taxon>Gammaproteobacteria</taxon>
        <taxon>Lysobacterales</taxon>
        <taxon>Rhodanobacteraceae</taxon>
        <taxon>Tahibacter</taxon>
    </lineage>
</organism>
<feature type="signal peptide" evidence="2">
    <location>
        <begin position="1"/>
        <end position="20"/>
    </location>
</feature>
<feature type="region of interest" description="Disordered" evidence="1">
    <location>
        <begin position="252"/>
        <end position="289"/>
    </location>
</feature>
<protein>
    <recommendedName>
        <fullName evidence="5">DUF4412 domain-containing protein</fullName>
    </recommendedName>
</protein>
<dbReference type="EMBL" id="JAOVZO020000018">
    <property type="protein sequence ID" value="MDC8014062.1"/>
    <property type="molecule type" value="Genomic_DNA"/>
</dbReference>
<keyword evidence="4" id="KW-1185">Reference proteome</keyword>
<evidence type="ECO:0008006" key="5">
    <source>
        <dbReference type="Google" id="ProtNLM"/>
    </source>
</evidence>
<accession>A0A9X3YKQ7</accession>
<feature type="compositionally biased region" description="Polar residues" evidence="1">
    <location>
        <begin position="258"/>
        <end position="267"/>
    </location>
</feature>